<keyword evidence="5" id="KW-1185">Reference proteome</keyword>
<dbReference type="Pfam" id="PF00583">
    <property type="entry name" value="Acetyltransf_1"/>
    <property type="match status" value="1"/>
</dbReference>
<dbReference type="InterPro" id="IPR050276">
    <property type="entry name" value="MshD_Acetyltransferase"/>
</dbReference>
<dbReference type="RefSeq" id="WP_109762748.1">
    <property type="nucleotide sequence ID" value="NZ_QGGU01000003.1"/>
</dbReference>
<dbReference type="PANTHER" id="PTHR43617:SF35">
    <property type="entry name" value="[RIBOSOMAL PROTEIN BS18]-ALANINE N-ACETYLTRANSFERASE"/>
    <property type="match status" value="1"/>
</dbReference>
<dbReference type="EMBL" id="QGGU01000003">
    <property type="protein sequence ID" value="PWK53462.1"/>
    <property type="molecule type" value="Genomic_DNA"/>
</dbReference>
<feature type="active site" description="Proton acceptor" evidence="1">
    <location>
        <position position="105"/>
    </location>
</feature>
<dbReference type="Proteomes" id="UP000245790">
    <property type="component" value="Unassembled WGS sequence"/>
</dbReference>
<reference evidence="4 5" key="1">
    <citation type="submission" date="2018-05" db="EMBL/GenBank/DDBJ databases">
        <title>Genomic Encyclopedia of Type Strains, Phase IV (KMG-IV): sequencing the most valuable type-strain genomes for metagenomic binning, comparative biology and taxonomic classification.</title>
        <authorList>
            <person name="Goeker M."/>
        </authorList>
    </citation>
    <scope>NUCLEOTIDE SEQUENCE [LARGE SCALE GENOMIC DNA]</scope>
    <source>
        <strain evidence="4 5">DSM 25350</strain>
    </source>
</reference>
<evidence type="ECO:0000313" key="4">
    <source>
        <dbReference type="EMBL" id="PWK53462.1"/>
    </source>
</evidence>
<dbReference type="PROSITE" id="PS51186">
    <property type="entry name" value="GNAT"/>
    <property type="match status" value="1"/>
</dbReference>
<dbReference type="GO" id="GO:0005840">
    <property type="term" value="C:ribosome"/>
    <property type="evidence" value="ECO:0007669"/>
    <property type="project" value="UniProtKB-KW"/>
</dbReference>
<dbReference type="SUPFAM" id="SSF55729">
    <property type="entry name" value="Acyl-CoA N-acyltransferases (Nat)"/>
    <property type="match status" value="1"/>
</dbReference>
<keyword evidence="4" id="KW-0689">Ribosomal protein</keyword>
<feature type="domain" description="N-acetyltransferase" evidence="3">
    <location>
        <begin position="4"/>
        <end position="150"/>
    </location>
</feature>
<comment type="catalytic activity">
    <reaction evidence="1 2">
        <text>N-terminal L-alanyl-[ribosomal protein bS18] + acetyl-CoA = N-terminal N(alpha)-acetyl-L-alanyl-[ribosomal protein bS18] + CoA + H(+)</text>
        <dbReference type="Rhea" id="RHEA:43756"/>
        <dbReference type="Rhea" id="RHEA-COMP:10676"/>
        <dbReference type="Rhea" id="RHEA-COMP:10677"/>
        <dbReference type="ChEBI" id="CHEBI:15378"/>
        <dbReference type="ChEBI" id="CHEBI:57287"/>
        <dbReference type="ChEBI" id="CHEBI:57288"/>
        <dbReference type="ChEBI" id="CHEBI:64718"/>
        <dbReference type="ChEBI" id="CHEBI:83683"/>
        <dbReference type="EC" id="2.3.1.266"/>
    </reaction>
</comment>
<dbReference type="AlphaFoldDB" id="A0A316FYJ1"/>
<comment type="caution">
    <text evidence="1">Lacks conserved residue(s) required for the propagation of feature annotation.</text>
</comment>
<dbReference type="Gene3D" id="3.40.630.30">
    <property type="match status" value="1"/>
</dbReference>
<dbReference type="CDD" id="cd04301">
    <property type="entry name" value="NAT_SF"/>
    <property type="match status" value="1"/>
</dbReference>
<dbReference type="GO" id="GO:0008999">
    <property type="term" value="F:protein-N-terminal-alanine acetyltransferase activity"/>
    <property type="evidence" value="ECO:0007669"/>
    <property type="project" value="UniProtKB-UniRule"/>
</dbReference>
<feature type="binding site" evidence="1">
    <location>
        <position position="110"/>
    </location>
    <ligand>
        <name>acetyl-CoA</name>
        <dbReference type="ChEBI" id="CHEBI:57288"/>
    </ligand>
</feature>
<dbReference type="InterPro" id="IPR000182">
    <property type="entry name" value="GNAT_dom"/>
</dbReference>
<comment type="caution">
    <text evidence="4">The sequence shown here is derived from an EMBL/GenBank/DDBJ whole genome shotgun (WGS) entry which is preliminary data.</text>
</comment>
<evidence type="ECO:0000259" key="3">
    <source>
        <dbReference type="PROSITE" id="PS51186"/>
    </source>
</evidence>
<keyword evidence="4" id="KW-0687">Ribonucleoprotein</keyword>
<dbReference type="GO" id="GO:0005737">
    <property type="term" value="C:cytoplasm"/>
    <property type="evidence" value="ECO:0007669"/>
    <property type="project" value="UniProtKB-SubCell"/>
</dbReference>
<dbReference type="InterPro" id="IPR016181">
    <property type="entry name" value="Acyl_CoA_acyltransferase"/>
</dbReference>
<dbReference type="NCBIfam" id="TIGR01575">
    <property type="entry name" value="rimI"/>
    <property type="match status" value="1"/>
</dbReference>
<dbReference type="OrthoDB" id="9796919at2"/>
<evidence type="ECO:0000313" key="5">
    <source>
        <dbReference type="Proteomes" id="UP000245790"/>
    </source>
</evidence>
<comment type="subcellular location">
    <subcellularLocation>
        <location evidence="1 2">Cytoplasm</location>
    </subcellularLocation>
</comment>
<dbReference type="EC" id="2.3.1.266" evidence="1 2"/>
<dbReference type="InterPro" id="IPR006464">
    <property type="entry name" value="AcTrfase_RimI/Ard1"/>
</dbReference>
<protein>
    <recommendedName>
        <fullName evidence="1 2">[Ribosomal protein bS18]-alanine N-acetyltransferase</fullName>
        <ecNumber evidence="1 2">2.3.1.266</ecNumber>
    </recommendedName>
</protein>
<keyword evidence="1 4" id="KW-0808">Transferase</keyword>
<organism evidence="4 5">
    <name type="scientific">Pleionea mediterranea</name>
    <dbReference type="NCBI Taxonomy" id="523701"/>
    <lineage>
        <taxon>Bacteria</taxon>
        <taxon>Pseudomonadati</taxon>
        <taxon>Pseudomonadota</taxon>
        <taxon>Gammaproteobacteria</taxon>
        <taxon>Oceanospirillales</taxon>
        <taxon>Pleioneaceae</taxon>
        <taxon>Pleionea</taxon>
    </lineage>
</organism>
<gene>
    <name evidence="1" type="primary">rimI</name>
    <name evidence="4" type="ORF">C8D97_103290</name>
</gene>
<accession>A0A316FYJ1</accession>
<keyword evidence="1 2" id="KW-0963">Cytoplasm</keyword>
<comment type="similarity">
    <text evidence="1 2">Belongs to the acetyltransferase family. RimI subfamily.</text>
</comment>
<evidence type="ECO:0000256" key="2">
    <source>
        <dbReference type="RuleBase" id="RU363094"/>
    </source>
</evidence>
<proteinExistence type="inferred from homology"/>
<feature type="active site" description="Proton donor" evidence="1">
    <location>
        <position position="117"/>
    </location>
</feature>
<sequence length="152" mass="17778">MTPLSYRPATRSDIAQVLANETAAYVVPWSQQSIIDSLQSNYVFWVVLHHRRIVGHIIFQSVADECHLLNICLNPHHQGQGLGQSMLQHWLEYCENHELTQLFLEVRVSNSRALKLYQNNGFKIVSRRKDYYRLPNNQREDGILMLRQLTPH</sequence>
<dbReference type="HAMAP" id="MF_02210">
    <property type="entry name" value="RimI"/>
    <property type="match status" value="1"/>
</dbReference>
<comment type="function">
    <text evidence="1 2">Acetylates the N-terminal alanine of ribosomal protein bS18.</text>
</comment>
<dbReference type="PANTHER" id="PTHR43617">
    <property type="entry name" value="L-AMINO ACID N-ACETYLTRANSFERASE"/>
    <property type="match status" value="1"/>
</dbReference>
<name>A0A316FYJ1_9GAMM</name>
<keyword evidence="1" id="KW-0012">Acyltransferase</keyword>
<evidence type="ECO:0000256" key="1">
    <source>
        <dbReference type="HAMAP-Rule" id="MF_02210"/>
    </source>
</evidence>
<dbReference type="InterPro" id="IPR043690">
    <property type="entry name" value="RimI"/>
</dbReference>